<protein>
    <submittedName>
        <fullName evidence="2">Ligase-associated DNA damage response endonuclease PdeM</fullName>
        <ecNumber evidence="2">3.1.-.-</ecNumber>
    </submittedName>
</protein>
<dbReference type="InterPro" id="IPR026336">
    <property type="entry name" value="PdeM-like"/>
</dbReference>
<comment type="caution">
    <text evidence="2">The sequence shown here is derived from an EMBL/GenBank/DDBJ whole genome shotgun (WGS) entry which is preliminary data.</text>
</comment>
<dbReference type="PIRSF" id="PIRSF000887">
    <property type="entry name" value="Pesterase_MJ0037"/>
    <property type="match status" value="1"/>
</dbReference>
<dbReference type="InterPro" id="IPR024173">
    <property type="entry name" value="Pesterase_MJ0037-like"/>
</dbReference>
<dbReference type="InterPro" id="IPR029052">
    <property type="entry name" value="Metallo-depent_PP-like"/>
</dbReference>
<dbReference type="PANTHER" id="PTHR39323">
    <property type="entry name" value="BLR1149 PROTEIN"/>
    <property type="match status" value="1"/>
</dbReference>
<keyword evidence="2" id="KW-0378">Hydrolase</keyword>
<dbReference type="Gene3D" id="3.60.21.10">
    <property type="match status" value="1"/>
</dbReference>
<dbReference type="EMBL" id="JBHUIR010000051">
    <property type="protein sequence ID" value="MFD2260747.1"/>
    <property type="molecule type" value="Genomic_DNA"/>
</dbReference>
<dbReference type="SUPFAM" id="SSF56300">
    <property type="entry name" value="Metallo-dependent phosphatases"/>
    <property type="match status" value="1"/>
</dbReference>
<dbReference type="GO" id="GO:0004519">
    <property type="term" value="F:endonuclease activity"/>
    <property type="evidence" value="ECO:0007669"/>
    <property type="project" value="UniProtKB-KW"/>
</dbReference>
<sequence length="234" mass="25358">MTIHPKTQGQRTAPVAKVAGEDVVCDASGALFLARDGVLVVSDLHFEKASSYARRGSFLPPYETGETLRRLERVVGAYRPAAVVSLGDSFHDDGGAARMPEVYRERLLNLMSGRDWFWVTGNHDPSPPAGLPGESVRELALGNLVFRHVPEGGEGEIAGHLHPGARIVQRGRSVRRACFATDGLRMVMPAFGSLTGTLNVLDRAFAGLFRREHLVAYVLGSREVYPIAGSLLRG</sequence>
<dbReference type="Proteomes" id="UP001597373">
    <property type="component" value="Unassembled WGS sequence"/>
</dbReference>
<dbReference type="Pfam" id="PF00149">
    <property type="entry name" value="Metallophos"/>
    <property type="match status" value="1"/>
</dbReference>
<gene>
    <name evidence="2" type="primary">pdeM</name>
    <name evidence="2" type="ORF">ACFSMZ_13385</name>
</gene>
<dbReference type="GO" id="GO:0016787">
    <property type="term" value="F:hydrolase activity"/>
    <property type="evidence" value="ECO:0007669"/>
    <property type="project" value="UniProtKB-KW"/>
</dbReference>
<reference evidence="3" key="1">
    <citation type="journal article" date="2019" name="Int. J. Syst. Evol. Microbiol.">
        <title>The Global Catalogue of Microorganisms (GCM) 10K type strain sequencing project: providing services to taxonomists for standard genome sequencing and annotation.</title>
        <authorList>
            <consortium name="The Broad Institute Genomics Platform"/>
            <consortium name="The Broad Institute Genome Sequencing Center for Infectious Disease"/>
            <person name="Wu L."/>
            <person name="Ma J."/>
        </authorList>
    </citation>
    <scope>NUCLEOTIDE SEQUENCE [LARGE SCALE GENOMIC DNA]</scope>
    <source>
        <strain evidence="3">KCTC 23707</strain>
    </source>
</reference>
<name>A0ABW5DI08_9HYPH</name>
<evidence type="ECO:0000313" key="2">
    <source>
        <dbReference type="EMBL" id="MFD2260747.1"/>
    </source>
</evidence>
<proteinExistence type="predicted"/>
<keyword evidence="3" id="KW-1185">Reference proteome</keyword>
<keyword evidence="2" id="KW-0255">Endonuclease</keyword>
<feature type="domain" description="Calcineurin-like phosphoesterase" evidence="1">
    <location>
        <begin position="38"/>
        <end position="153"/>
    </location>
</feature>
<dbReference type="RefSeq" id="WP_378188750.1">
    <property type="nucleotide sequence ID" value="NZ_BAABGS010000072.1"/>
</dbReference>
<organism evidence="2 3">
    <name type="scientific">Chelativorans composti</name>
    <dbReference type="NCBI Taxonomy" id="768533"/>
    <lineage>
        <taxon>Bacteria</taxon>
        <taxon>Pseudomonadati</taxon>
        <taxon>Pseudomonadota</taxon>
        <taxon>Alphaproteobacteria</taxon>
        <taxon>Hyphomicrobiales</taxon>
        <taxon>Phyllobacteriaceae</taxon>
        <taxon>Chelativorans</taxon>
    </lineage>
</organism>
<dbReference type="PANTHER" id="PTHR39323:SF1">
    <property type="entry name" value="BLR1149 PROTEIN"/>
    <property type="match status" value="1"/>
</dbReference>
<dbReference type="InterPro" id="IPR004843">
    <property type="entry name" value="Calcineurin-like_PHP"/>
</dbReference>
<evidence type="ECO:0000313" key="3">
    <source>
        <dbReference type="Proteomes" id="UP001597373"/>
    </source>
</evidence>
<dbReference type="GO" id="GO:0016874">
    <property type="term" value="F:ligase activity"/>
    <property type="evidence" value="ECO:0007669"/>
    <property type="project" value="UniProtKB-KW"/>
</dbReference>
<dbReference type="EC" id="3.1.-.-" evidence="2"/>
<keyword evidence="2" id="KW-0436">Ligase</keyword>
<evidence type="ECO:0000259" key="1">
    <source>
        <dbReference type="Pfam" id="PF00149"/>
    </source>
</evidence>
<dbReference type="NCBIfam" id="TIGR04123">
    <property type="entry name" value="P_estr_lig_assc"/>
    <property type="match status" value="1"/>
</dbReference>
<keyword evidence="2" id="KW-0540">Nuclease</keyword>
<accession>A0ABW5DI08</accession>